<evidence type="ECO:0000256" key="2">
    <source>
        <dbReference type="ARBA" id="ARBA00004311"/>
    </source>
</evidence>
<evidence type="ECO:0000256" key="6">
    <source>
        <dbReference type="ARBA" id="ARBA00023046"/>
    </source>
</evidence>
<dbReference type="Pfam" id="PF03337">
    <property type="entry name" value="Pox_F12L"/>
    <property type="match status" value="1"/>
</dbReference>
<keyword evidence="12" id="KW-1185">Reference proteome</keyword>
<dbReference type="GO" id="GO:0055036">
    <property type="term" value="C:virion membrane"/>
    <property type="evidence" value="ECO:0007669"/>
    <property type="project" value="UniProtKB-SubCell"/>
</dbReference>
<dbReference type="KEGG" id="vg:11107169"/>
<dbReference type="Proteomes" id="UP000164653">
    <property type="component" value="Segment"/>
</dbReference>
<evidence type="ECO:0000313" key="11">
    <source>
        <dbReference type="EMBL" id="AEN03616.1"/>
    </source>
</evidence>
<evidence type="ECO:0000256" key="8">
    <source>
        <dbReference type="ARBA" id="ARBA00034745"/>
    </source>
</evidence>
<dbReference type="InterPro" id="IPR012337">
    <property type="entry name" value="RNaseH-like_sf"/>
</dbReference>
<keyword evidence="10" id="KW-1189">Microtubular outwards viral transport</keyword>
<dbReference type="RefSeq" id="YP_004821380.1">
    <property type="nucleotide sequence ID" value="NC_015960.1"/>
</dbReference>
<dbReference type="GO" id="GO:0039701">
    <property type="term" value="P:microtubule-dependent intracellular transport of viral material towards cell periphery"/>
    <property type="evidence" value="ECO:0007669"/>
    <property type="project" value="UniProtKB-KW"/>
</dbReference>
<evidence type="ECO:0000256" key="5">
    <source>
        <dbReference type="ARBA" id="ARBA00023026"/>
    </source>
</evidence>
<evidence type="ECO:0000256" key="3">
    <source>
        <dbReference type="ARBA" id="ARBA00022518"/>
    </source>
</evidence>
<accession>G3EIA5</accession>
<evidence type="ECO:0000256" key="7">
    <source>
        <dbReference type="ARBA" id="ARBA00023136"/>
    </source>
</evidence>
<evidence type="ECO:0000256" key="10">
    <source>
        <dbReference type="ARBA" id="ARBA00034928"/>
    </source>
</evidence>
<evidence type="ECO:0000256" key="1">
    <source>
        <dbReference type="ARBA" id="ARBA00004182"/>
    </source>
</evidence>
<gene>
    <name evidence="11" type="ORF">YKV027c</name>
</gene>
<comment type="similarity">
    <text evidence="8">Belongs to the orthopoxvirus OPG056 family.</text>
</comment>
<keyword evidence="5" id="KW-0843">Virulence</keyword>
<keyword evidence="4" id="KW-0946">Virion</keyword>
<keyword evidence="3" id="KW-0244">Early protein</keyword>
<dbReference type="OrthoDB" id="5986at10239"/>
<protein>
    <recommendedName>
        <fullName evidence="9">Protein OPG056</fullName>
    </recommendedName>
</protein>
<dbReference type="GeneID" id="11107169"/>
<evidence type="ECO:0000313" key="12">
    <source>
        <dbReference type="Proteomes" id="UP000164653"/>
    </source>
</evidence>
<sequence length="638" mass="74409">MLDKIKLLLQSTDPTKINILRKYLHSYVILARHEDGNGIICHYDNFENVLSLVDMTKLEVIGLTHCTRLRVLPTSPINRLFMNEIETDDYYSPKTSGYPLISILRKRALEQEDISVVLEEYNICDTDSISEINEWLSLKGLSCYRFIKFSDYRNCKKNIGNKTIVDTMVIGHIGHHYIWIKNIEKYTRPEIDLLYFDIENIAQNYLWSSLLSYDQKCNKVFSIAVHGASITNGPIPYMISIYPGPTFINFKSVNALLIEFINWINDIMINTNTIILVGFMNNLFDIPLLTAYWPTNSGWKIYNNTIISDTGYKVIWIDVYKFSCGLRFQEYCYNWGTKPYNKPIDMIKKSDTRDNIKTIVKESILYVKSLYTAYDTQCTALEMLLNPCKLCSFRTIEDMVLTSIMYNAAKNEQIGIYYPVNENASRFVSSSICLDYIMINNNNNYNKSYYKYTIKSIIDLVSSKQYPFGRPRYVKKGTEGKLYIALCKVTLPNRNYKPVIYYDDDFESFDVVLTSVDIETAIRSGYNITELGAIQWDETIPNLKDYIDDNIKIMNTLNTYINKKLLNRLINMEINTIVDSLISPFYAFVVSYCRAYINTIISSIDEKYILKYNYKEIYISDSYKHINNDYLSCIKYNK</sequence>
<dbReference type="InterPro" id="IPR005005">
    <property type="entry name" value="Poxvirus_F12L"/>
</dbReference>
<dbReference type="GO" id="GO:0044174">
    <property type="term" value="C:host cell endosome"/>
    <property type="evidence" value="ECO:0007669"/>
    <property type="project" value="UniProtKB-SubCell"/>
</dbReference>
<reference evidence="11 12" key="1">
    <citation type="journal article" date="2011" name="J. Virol.">
        <title>The genome of yoka poxvirus.</title>
        <authorList>
            <person name="Zhao G."/>
            <person name="Droit L."/>
            <person name="Tesh R.B."/>
            <person name="Popov V.L."/>
            <person name="Little N.S."/>
            <person name="Upton C."/>
            <person name="Virgin H.W."/>
            <person name="Wang D."/>
        </authorList>
    </citation>
    <scope>NUCLEOTIDE SEQUENCE [LARGE SCALE GENOMIC DNA]</scope>
    <source>
        <strain evidence="11">DakArB 4268</strain>
    </source>
</reference>
<keyword evidence="6" id="KW-1039">Host endosome</keyword>
<organism evidence="11 12">
    <name type="scientific">Yokapox virus</name>
    <dbReference type="NCBI Taxonomy" id="1076255"/>
    <lineage>
        <taxon>Viruses</taxon>
        <taxon>Varidnaviria</taxon>
        <taxon>Bamfordvirae</taxon>
        <taxon>Nucleocytoviricota</taxon>
        <taxon>Pokkesviricetes</taxon>
        <taxon>Chitovirales</taxon>
        <taxon>Poxviridae</taxon>
        <taxon>Chordopoxvirinae</taxon>
        <taxon>Centapoxvirus</taxon>
        <taxon>Centapoxvirus yokapox</taxon>
    </lineage>
</organism>
<dbReference type="GO" id="GO:0043657">
    <property type="term" value="C:host cell"/>
    <property type="evidence" value="ECO:0007669"/>
    <property type="project" value="GOC"/>
</dbReference>
<evidence type="ECO:0000256" key="9">
    <source>
        <dbReference type="ARBA" id="ARBA00034828"/>
    </source>
</evidence>
<keyword evidence="10" id="KW-1188">Viral release from host cell</keyword>
<keyword evidence="7" id="KW-0472">Membrane</keyword>
<proteinExistence type="inferred from homology"/>
<keyword evidence="10" id="KW-0945">Host-virus interaction</keyword>
<comment type="subcellular location">
    <subcellularLocation>
        <location evidence="2">Host endosome</location>
    </subcellularLocation>
    <subcellularLocation>
        <location evidence="1">Virion membrane</location>
    </subcellularLocation>
</comment>
<evidence type="ECO:0000256" key="4">
    <source>
        <dbReference type="ARBA" id="ARBA00022844"/>
    </source>
</evidence>
<dbReference type="SUPFAM" id="SSF53098">
    <property type="entry name" value="Ribonuclease H-like"/>
    <property type="match status" value="1"/>
</dbReference>
<dbReference type="PIRSF" id="PIRSF015793">
    <property type="entry name" value="VAC_EEV"/>
    <property type="match status" value="1"/>
</dbReference>
<dbReference type="EMBL" id="HQ849551">
    <property type="protein sequence ID" value="AEN03616.1"/>
    <property type="molecule type" value="Genomic_DNA"/>
</dbReference>
<name>G3EIA5_9POXV</name>